<proteinExistence type="predicted"/>
<accession>A0AAD4P9L7</accession>
<evidence type="ECO:0000313" key="3">
    <source>
        <dbReference type="EMBL" id="KAH6830847.1"/>
    </source>
</evidence>
<feature type="region of interest" description="Disordered" evidence="1">
    <location>
        <begin position="1"/>
        <end position="45"/>
    </location>
</feature>
<feature type="compositionally biased region" description="Low complexity" evidence="1">
    <location>
        <begin position="13"/>
        <end position="25"/>
    </location>
</feature>
<evidence type="ECO:0000256" key="2">
    <source>
        <dbReference type="SAM" id="Phobius"/>
    </source>
</evidence>
<protein>
    <recommendedName>
        <fullName evidence="5">Transmembrane protein</fullName>
    </recommendedName>
</protein>
<name>A0AAD4P9L7_PERFH</name>
<reference evidence="3 4" key="1">
    <citation type="journal article" date="2021" name="Nat. Commun.">
        <title>Incipient diploidization of the medicinal plant Perilla within 10,000 years.</title>
        <authorList>
            <person name="Zhang Y."/>
            <person name="Shen Q."/>
            <person name="Leng L."/>
            <person name="Zhang D."/>
            <person name="Chen S."/>
            <person name="Shi Y."/>
            <person name="Ning Z."/>
            <person name="Chen S."/>
        </authorList>
    </citation>
    <scope>NUCLEOTIDE SEQUENCE [LARGE SCALE GENOMIC DNA]</scope>
    <source>
        <strain evidence="4">cv. PC099</strain>
    </source>
</reference>
<feature type="transmembrane region" description="Helical" evidence="2">
    <location>
        <begin position="65"/>
        <end position="83"/>
    </location>
</feature>
<dbReference type="PANTHER" id="PTHR34189:SF4">
    <property type="entry name" value="TRANSMEMBRANE PROTEIN"/>
    <property type="match status" value="1"/>
</dbReference>
<dbReference type="Proteomes" id="UP001190926">
    <property type="component" value="Unassembled WGS sequence"/>
</dbReference>
<dbReference type="AlphaFoldDB" id="A0AAD4P9L7"/>
<gene>
    <name evidence="3" type="ORF">C2S53_005771</name>
</gene>
<dbReference type="PANTHER" id="PTHR34189">
    <property type="entry name" value="TRANSMEMBRANE PROTEIN"/>
    <property type="match status" value="1"/>
</dbReference>
<sequence>MYRSSSTNRFSDDPYSYYASSSPSSKVPTALRALSDSGGSELPMYEPLSEAAKKEKSRTKFAEKAVHAIPLVLLLCALILWIFSNPDINLRGSSVAEEIEGMASEGDLASDDTAHLPLHLGRLDDPLTHTHTILSHNNTP</sequence>
<evidence type="ECO:0000256" key="1">
    <source>
        <dbReference type="SAM" id="MobiDB-lite"/>
    </source>
</evidence>
<keyword evidence="2" id="KW-0812">Transmembrane</keyword>
<dbReference type="EMBL" id="SDAM02000091">
    <property type="protein sequence ID" value="KAH6830847.1"/>
    <property type="molecule type" value="Genomic_DNA"/>
</dbReference>
<keyword evidence="4" id="KW-1185">Reference proteome</keyword>
<evidence type="ECO:0000313" key="4">
    <source>
        <dbReference type="Proteomes" id="UP001190926"/>
    </source>
</evidence>
<evidence type="ECO:0008006" key="5">
    <source>
        <dbReference type="Google" id="ProtNLM"/>
    </source>
</evidence>
<keyword evidence="2" id="KW-1133">Transmembrane helix</keyword>
<organism evidence="3 4">
    <name type="scientific">Perilla frutescens var. hirtella</name>
    <name type="common">Perilla citriodora</name>
    <name type="synonym">Perilla setoyensis</name>
    <dbReference type="NCBI Taxonomy" id="608512"/>
    <lineage>
        <taxon>Eukaryota</taxon>
        <taxon>Viridiplantae</taxon>
        <taxon>Streptophyta</taxon>
        <taxon>Embryophyta</taxon>
        <taxon>Tracheophyta</taxon>
        <taxon>Spermatophyta</taxon>
        <taxon>Magnoliopsida</taxon>
        <taxon>eudicotyledons</taxon>
        <taxon>Gunneridae</taxon>
        <taxon>Pentapetalae</taxon>
        <taxon>asterids</taxon>
        <taxon>lamiids</taxon>
        <taxon>Lamiales</taxon>
        <taxon>Lamiaceae</taxon>
        <taxon>Nepetoideae</taxon>
        <taxon>Elsholtzieae</taxon>
        <taxon>Perilla</taxon>
    </lineage>
</organism>
<keyword evidence="2" id="KW-0472">Membrane</keyword>
<comment type="caution">
    <text evidence="3">The sequence shown here is derived from an EMBL/GenBank/DDBJ whole genome shotgun (WGS) entry which is preliminary data.</text>
</comment>